<proteinExistence type="inferred from homology"/>
<keyword evidence="5 6" id="KW-0472">Membrane</keyword>
<evidence type="ECO:0000256" key="1">
    <source>
        <dbReference type="ARBA" id="ARBA00004141"/>
    </source>
</evidence>
<evidence type="ECO:0000256" key="3">
    <source>
        <dbReference type="ARBA" id="ARBA00022692"/>
    </source>
</evidence>
<feature type="transmembrane region" description="Helical" evidence="6">
    <location>
        <begin position="110"/>
        <end position="126"/>
    </location>
</feature>
<sequence>MNQPAVSRQFLLFLIAGGTAAAINFGSRILFSQYMHYVPAIVLAYCLGMITAFTLNKLFVFEKAGNRLHHQILWFVLINLAAVVQTILISLLFARYVFPWSGIDFHNETLAHSIGVAVPVVTSYVGHKYLSFAKAKDSPAR</sequence>
<comment type="similarity">
    <text evidence="2">Belongs to the GtrA family.</text>
</comment>
<evidence type="ECO:0000256" key="4">
    <source>
        <dbReference type="ARBA" id="ARBA00022989"/>
    </source>
</evidence>
<dbReference type="InterPro" id="IPR007267">
    <property type="entry name" value="GtrA_DPMS_TM"/>
</dbReference>
<evidence type="ECO:0000259" key="7">
    <source>
        <dbReference type="Pfam" id="PF04138"/>
    </source>
</evidence>
<dbReference type="RefSeq" id="WP_095378689.1">
    <property type="nucleotide sequence ID" value="NZ_NJGC01000024.1"/>
</dbReference>
<dbReference type="GO" id="GO:0005886">
    <property type="term" value="C:plasma membrane"/>
    <property type="evidence" value="ECO:0007669"/>
    <property type="project" value="TreeGrafter"/>
</dbReference>
<evidence type="ECO:0000256" key="2">
    <source>
        <dbReference type="ARBA" id="ARBA00009399"/>
    </source>
</evidence>
<dbReference type="PANTHER" id="PTHR38459:SF1">
    <property type="entry name" value="PROPHAGE BACTOPRENOL-LINKED GLUCOSE TRANSLOCASE HOMOLOG"/>
    <property type="match status" value="1"/>
</dbReference>
<organism evidence="8 9">
    <name type="scientific">Stenotrophomonas maltophilia</name>
    <name type="common">Pseudomonas maltophilia</name>
    <name type="synonym">Xanthomonas maltophilia</name>
    <dbReference type="NCBI Taxonomy" id="40324"/>
    <lineage>
        <taxon>Bacteria</taxon>
        <taxon>Pseudomonadati</taxon>
        <taxon>Pseudomonadota</taxon>
        <taxon>Gammaproteobacteria</taxon>
        <taxon>Lysobacterales</taxon>
        <taxon>Lysobacteraceae</taxon>
        <taxon>Stenotrophomonas</taxon>
        <taxon>Stenotrophomonas maltophilia group</taxon>
    </lineage>
</organism>
<comment type="caution">
    <text evidence="8">The sequence shown here is derived from an EMBL/GenBank/DDBJ whole genome shotgun (WGS) entry which is preliminary data.</text>
</comment>
<dbReference type="Proteomes" id="UP000216433">
    <property type="component" value="Unassembled WGS sequence"/>
</dbReference>
<protein>
    <recommendedName>
        <fullName evidence="7">GtrA/DPMS transmembrane domain-containing protein</fullName>
    </recommendedName>
</protein>
<keyword evidence="3 6" id="KW-0812">Transmembrane</keyword>
<dbReference type="PANTHER" id="PTHR38459">
    <property type="entry name" value="PROPHAGE BACTOPRENOL-LINKED GLUCOSE TRANSLOCASE HOMOLOG"/>
    <property type="match status" value="1"/>
</dbReference>
<dbReference type="InterPro" id="IPR051401">
    <property type="entry name" value="GtrA_CellWall_Glycosyl"/>
</dbReference>
<evidence type="ECO:0000256" key="6">
    <source>
        <dbReference type="SAM" id="Phobius"/>
    </source>
</evidence>
<dbReference type="Pfam" id="PF04138">
    <property type="entry name" value="GtrA_DPMS_TM"/>
    <property type="match status" value="1"/>
</dbReference>
<evidence type="ECO:0000256" key="5">
    <source>
        <dbReference type="ARBA" id="ARBA00023136"/>
    </source>
</evidence>
<evidence type="ECO:0000313" key="8">
    <source>
        <dbReference type="EMBL" id="PAM68726.1"/>
    </source>
</evidence>
<reference evidence="8 9" key="1">
    <citation type="submission" date="2017-06" db="EMBL/GenBank/DDBJ databases">
        <title>Genome sequencing and assembly of Stenotrophomonas maltophilia DF07.</title>
        <authorList>
            <person name="Iyer R."/>
        </authorList>
    </citation>
    <scope>NUCLEOTIDE SEQUENCE [LARGE SCALE GENOMIC DNA]</scope>
    <source>
        <strain evidence="8 9">DF07</strain>
    </source>
</reference>
<name>A0A270N9D1_STEMA</name>
<accession>A0A270N9D1</accession>
<feature type="domain" description="GtrA/DPMS transmembrane" evidence="7">
    <location>
        <begin position="13"/>
        <end position="132"/>
    </location>
</feature>
<evidence type="ECO:0000313" key="9">
    <source>
        <dbReference type="Proteomes" id="UP000216433"/>
    </source>
</evidence>
<gene>
    <name evidence="8" type="ORF">CEK00_17465</name>
</gene>
<dbReference type="EMBL" id="NJGC01000024">
    <property type="protein sequence ID" value="PAM68726.1"/>
    <property type="molecule type" value="Genomic_DNA"/>
</dbReference>
<feature type="transmembrane region" description="Helical" evidence="6">
    <location>
        <begin position="38"/>
        <end position="60"/>
    </location>
</feature>
<comment type="subcellular location">
    <subcellularLocation>
        <location evidence="1">Membrane</location>
        <topology evidence="1">Multi-pass membrane protein</topology>
    </subcellularLocation>
</comment>
<dbReference type="AlphaFoldDB" id="A0A270N9D1"/>
<feature type="transmembrane region" description="Helical" evidence="6">
    <location>
        <begin position="72"/>
        <end position="98"/>
    </location>
</feature>
<dbReference type="GO" id="GO:0000271">
    <property type="term" value="P:polysaccharide biosynthetic process"/>
    <property type="evidence" value="ECO:0007669"/>
    <property type="project" value="InterPro"/>
</dbReference>
<keyword evidence="4 6" id="KW-1133">Transmembrane helix</keyword>